<accession>A0A1N6WNF6</accession>
<dbReference type="InterPro" id="IPR000189">
    <property type="entry name" value="Transglyc_AS"/>
</dbReference>
<dbReference type="GO" id="GO:0000270">
    <property type="term" value="P:peptidoglycan metabolic process"/>
    <property type="evidence" value="ECO:0007669"/>
    <property type="project" value="InterPro"/>
</dbReference>
<evidence type="ECO:0000259" key="3">
    <source>
        <dbReference type="Pfam" id="PF01464"/>
    </source>
</evidence>
<dbReference type="SMART" id="SM00671">
    <property type="entry name" value="SEL1"/>
    <property type="match status" value="2"/>
</dbReference>
<dbReference type="PROSITE" id="PS00922">
    <property type="entry name" value="TRANSGLYCOSYLASE"/>
    <property type="match status" value="1"/>
</dbReference>
<dbReference type="PANTHER" id="PTHR37423:SF2">
    <property type="entry name" value="MEMBRANE-BOUND LYTIC MUREIN TRANSGLYCOSYLASE C"/>
    <property type="match status" value="1"/>
</dbReference>
<dbReference type="InterPro" id="IPR006597">
    <property type="entry name" value="Sel1-like"/>
</dbReference>
<dbReference type="GO" id="GO:0008933">
    <property type="term" value="F:peptidoglycan lytic transglycosylase activity"/>
    <property type="evidence" value="ECO:0007669"/>
    <property type="project" value="InterPro"/>
</dbReference>
<name>A0A1N6WNF6_9RHOO</name>
<dbReference type="EMBL" id="FTMD01000008">
    <property type="protein sequence ID" value="SIQ91570.1"/>
    <property type="molecule type" value="Genomic_DNA"/>
</dbReference>
<dbReference type="SUPFAM" id="SSF81901">
    <property type="entry name" value="HCP-like"/>
    <property type="match status" value="1"/>
</dbReference>
<dbReference type="Gene3D" id="1.10.530.10">
    <property type="match status" value="1"/>
</dbReference>
<dbReference type="CDD" id="cd00254">
    <property type="entry name" value="LT-like"/>
    <property type="match status" value="1"/>
</dbReference>
<dbReference type="PANTHER" id="PTHR37423">
    <property type="entry name" value="SOLUBLE LYTIC MUREIN TRANSGLYCOSYLASE-RELATED"/>
    <property type="match status" value="1"/>
</dbReference>
<dbReference type="AlphaFoldDB" id="A0A1N6WNF6"/>
<feature type="chain" id="PRO_5012907446" evidence="2">
    <location>
        <begin position="29"/>
        <end position="319"/>
    </location>
</feature>
<keyword evidence="5" id="KW-1185">Reference proteome</keyword>
<dbReference type="Pfam" id="PF01464">
    <property type="entry name" value="SLT"/>
    <property type="match status" value="1"/>
</dbReference>
<reference evidence="5" key="1">
    <citation type="submission" date="2017-01" db="EMBL/GenBank/DDBJ databases">
        <authorList>
            <person name="Varghese N."/>
            <person name="Submissions S."/>
        </authorList>
    </citation>
    <scope>NUCLEOTIDE SEQUENCE [LARGE SCALE GENOMIC DNA]</scope>
    <source>
        <strain evidence="5">ATCC 51758</strain>
    </source>
</reference>
<dbReference type="RefSeq" id="WP_076602726.1">
    <property type="nucleotide sequence ID" value="NZ_FTMD01000008.1"/>
</dbReference>
<dbReference type="Gene3D" id="1.25.40.10">
    <property type="entry name" value="Tetratricopeptide repeat domain"/>
    <property type="match status" value="1"/>
</dbReference>
<evidence type="ECO:0000313" key="4">
    <source>
        <dbReference type="EMBL" id="SIQ91570.1"/>
    </source>
</evidence>
<dbReference type="Proteomes" id="UP000186819">
    <property type="component" value="Unassembled WGS sequence"/>
</dbReference>
<sequence length="319" mass="34017">MGCRLSVGRSACLLGAALLAAGSHASIAANDEPAAAERAAVGVIFADHARYLAGVAVAHEHGEGVAREPARAAALYCESARLGNVDAMYALGWMYANGRGLERNDAYAGTLFAMAAFFGHPQADQMRRYTGDYVGAVPDCLQPPPDESLDPGWSAEAHIAALSAQRKQLARLVVDLSAEYAISPRLALAIALTESNLDADVVSPKNAMGVMQLIPDTAARFNVRKPFDPEDNIRGGLAYLRWLLAYFRGDIAMAAAGYNAGEHAVDRYRGVPPYAETQAYVARILAFMQRRKHAYDSRITEPSPVAPALQLVSERGGGS</sequence>
<feature type="signal peptide" evidence="2">
    <location>
        <begin position="1"/>
        <end position="28"/>
    </location>
</feature>
<comment type="similarity">
    <text evidence="1">Belongs to the transglycosylase Slt family.</text>
</comment>
<gene>
    <name evidence="4" type="ORF">SAMN05421829_1089</name>
</gene>
<dbReference type="InterPro" id="IPR008258">
    <property type="entry name" value="Transglycosylase_SLT_dom_1"/>
</dbReference>
<evidence type="ECO:0000256" key="1">
    <source>
        <dbReference type="ARBA" id="ARBA00007734"/>
    </source>
</evidence>
<dbReference type="SUPFAM" id="SSF53955">
    <property type="entry name" value="Lysozyme-like"/>
    <property type="match status" value="1"/>
</dbReference>
<proteinExistence type="inferred from homology"/>
<protein>
    <submittedName>
        <fullName evidence="4">Transglycosylase SLT domain-containing protein</fullName>
    </submittedName>
</protein>
<dbReference type="GO" id="GO:0016020">
    <property type="term" value="C:membrane"/>
    <property type="evidence" value="ECO:0007669"/>
    <property type="project" value="InterPro"/>
</dbReference>
<dbReference type="STRING" id="34027.SAMN05421829_1089"/>
<feature type="domain" description="Transglycosylase SLT" evidence="3">
    <location>
        <begin position="177"/>
        <end position="270"/>
    </location>
</feature>
<keyword evidence="2" id="KW-0732">Signal</keyword>
<evidence type="ECO:0000313" key="5">
    <source>
        <dbReference type="Proteomes" id="UP000186819"/>
    </source>
</evidence>
<dbReference type="InterPro" id="IPR011990">
    <property type="entry name" value="TPR-like_helical_dom_sf"/>
</dbReference>
<dbReference type="InterPro" id="IPR023346">
    <property type="entry name" value="Lysozyme-like_dom_sf"/>
</dbReference>
<organism evidence="4 5">
    <name type="scientific">Aromatoleum tolulyticum</name>
    <dbReference type="NCBI Taxonomy" id="34027"/>
    <lineage>
        <taxon>Bacteria</taxon>
        <taxon>Pseudomonadati</taxon>
        <taxon>Pseudomonadota</taxon>
        <taxon>Betaproteobacteria</taxon>
        <taxon>Rhodocyclales</taxon>
        <taxon>Rhodocyclaceae</taxon>
        <taxon>Aromatoleum</taxon>
    </lineage>
</organism>
<dbReference type="OrthoDB" id="9815002at2"/>
<evidence type="ECO:0000256" key="2">
    <source>
        <dbReference type="SAM" id="SignalP"/>
    </source>
</evidence>
<dbReference type="Pfam" id="PF08238">
    <property type="entry name" value="Sel1"/>
    <property type="match status" value="2"/>
</dbReference>